<sequence length="565" mass="63282">MDPNRRTTRSYTRRQQQTQQDVLQEDSDRASNESLHGITPPPPFTPAVTAPVLPHSASTVPMPGSFAPPAYNAANAAQTNPAVQATASTNPQQVTVSVEGNTSTRRSPNPFLTTTPMGTPQGPRNGDALQFTANTVTLVPEITQPVPTTPRITVPVQPANSTTYHSPGDSGLGNFGQSVTQTNLWEDNDSPTTNVMPRTANGQPRYRTPTMGNVTQTLIPAQWNFGSVNEDQGRQNLSAIPESEELEYVDDDEGPEQEVSQNHQSRDNRLPPLVLRPDIEDPQRRGVGVEELGPISEPLEGIIRDGIYPERYYYTFPSCRLQTGRDITPEVASRLYQRYREALQIGITHVERDVEVMAEGTRWSRNARIFLKDALQILETLFSDLYRSHNGLTYGYAIDEEIYRDLIVELLRLKRQTSDGFLAQGRVQPTIPKWGKDGDIQKFWNANDFEIISAVYRAEVERYLSSVFSAHMQLRRINSELEATMEQPRQRSNSAGQERNNPWNDGNREEGVRLEYIAEAVERMSNPQQSPTTAVGTMPAQQENREILQENIGRHECPTSEGTQK</sequence>
<feature type="compositionally biased region" description="Polar residues" evidence="1">
    <location>
        <begin position="525"/>
        <end position="542"/>
    </location>
</feature>
<evidence type="ECO:0000313" key="3">
    <source>
        <dbReference type="Proteomes" id="UP000284842"/>
    </source>
</evidence>
<feature type="region of interest" description="Disordered" evidence="1">
    <location>
        <begin position="246"/>
        <end position="279"/>
    </location>
</feature>
<feature type="compositionally biased region" description="Basic and acidic residues" evidence="1">
    <location>
        <begin position="543"/>
        <end position="565"/>
    </location>
</feature>
<dbReference type="OrthoDB" id="3203159at2759"/>
<dbReference type="InParanoid" id="A0A409WSW3"/>
<evidence type="ECO:0000313" key="2">
    <source>
        <dbReference type="EMBL" id="PPQ81608.1"/>
    </source>
</evidence>
<proteinExistence type="predicted"/>
<comment type="caution">
    <text evidence="2">The sequence shown here is derived from an EMBL/GenBank/DDBJ whole genome shotgun (WGS) entry which is preliminary data.</text>
</comment>
<accession>A0A409WSW3</accession>
<gene>
    <name evidence="2" type="ORF">CVT24_006491</name>
</gene>
<feature type="compositionally biased region" description="Basic residues" evidence="1">
    <location>
        <begin position="1"/>
        <end position="12"/>
    </location>
</feature>
<dbReference type="AlphaFoldDB" id="A0A409WSW3"/>
<feature type="region of interest" description="Disordered" evidence="1">
    <location>
        <begin position="184"/>
        <end position="209"/>
    </location>
</feature>
<feature type="region of interest" description="Disordered" evidence="1">
    <location>
        <begin position="484"/>
        <end position="510"/>
    </location>
</feature>
<feature type="region of interest" description="Disordered" evidence="1">
    <location>
        <begin position="1"/>
        <end position="51"/>
    </location>
</feature>
<feature type="region of interest" description="Disordered" evidence="1">
    <location>
        <begin position="524"/>
        <end position="565"/>
    </location>
</feature>
<keyword evidence="3" id="KW-1185">Reference proteome</keyword>
<dbReference type="EMBL" id="NHTK01005259">
    <property type="protein sequence ID" value="PPQ81608.1"/>
    <property type="molecule type" value="Genomic_DNA"/>
</dbReference>
<feature type="compositionally biased region" description="Polar residues" evidence="1">
    <location>
        <begin position="490"/>
        <end position="504"/>
    </location>
</feature>
<feature type="region of interest" description="Disordered" evidence="1">
    <location>
        <begin position="85"/>
        <end position="122"/>
    </location>
</feature>
<protein>
    <submittedName>
        <fullName evidence="2">Uncharacterized protein</fullName>
    </submittedName>
</protein>
<reference evidence="2 3" key="1">
    <citation type="journal article" date="2018" name="Evol. Lett.">
        <title>Horizontal gene cluster transfer increased hallucinogenic mushroom diversity.</title>
        <authorList>
            <person name="Reynolds H.T."/>
            <person name="Vijayakumar V."/>
            <person name="Gluck-Thaler E."/>
            <person name="Korotkin H.B."/>
            <person name="Matheny P.B."/>
            <person name="Slot J.C."/>
        </authorList>
    </citation>
    <scope>NUCLEOTIDE SEQUENCE [LARGE SCALE GENOMIC DNA]</scope>
    <source>
        <strain evidence="2 3">2629</strain>
    </source>
</reference>
<feature type="compositionally biased region" description="Polar residues" evidence="1">
    <location>
        <begin position="88"/>
        <end position="118"/>
    </location>
</feature>
<dbReference type="Proteomes" id="UP000284842">
    <property type="component" value="Unassembled WGS sequence"/>
</dbReference>
<feature type="compositionally biased region" description="Acidic residues" evidence="1">
    <location>
        <begin position="246"/>
        <end position="256"/>
    </location>
</feature>
<dbReference type="STRING" id="181874.A0A409WSW3"/>
<organism evidence="2 3">
    <name type="scientific">Panaeolus cyanescens</name>
    <dbReference type="NCBI Taxonomy" id="181874"/>
    <lineage>
        <taxon>Eukaryota</taxon>
        <taxon>Fungi</taxon>
        <taxon>Dikarya</taxon>
        <taxon>Basidiomycota</taxon>
        <taxon>Agaricomycotina</taxon>
        <taxon>Agaricomycetes</taxon>
        <taxon>Agaricomycetidae</taxon>
        <taxon>Agaricales</taxon>
        <taxon>Agaricineae</taxon>
        <taxon>Galeropsidaceae</taxon>
        <taxon>Panaeolus</taxon>
    </lineage>
</organism>
<evidence type="ECO:0000256" key="1">
    <source>
        <dbReference type="SAM" id="MobiDB-lite"/>
    </source>
</evidence>
<feature type="compositionally biased region" description="Polar residues" evidence="1">
    <location>
        <begin position="184"/>
        <end position="202"/>
    </location>
</feature>
<name>A0A409WSW3_9AGAR</name>